<reference evidence="4" key="1">
    <citation type="journal article" date="2019" name="Int. J. Syst. Evol. Microbiol.">
        <title>The Global Catalogue of Microorganisms (GCM) 10K type strain sequencing project: providing services to taxonomists for standard genome sequencing and annotation.</title>
        <authorList>
            <consortium name="The Broad Institute Genomics Platform"/>
            <consortium name="The Broad Institute Genome Sequencing Center for Infectious Disease"/>
            <person name="Wu L."/>
            <person name="Ma J."/>
        </authorList>
    </citation>
    <scope>NUCLEOTIDE SEQUENCE [LARGE SCALE GENOMIC DNA]</scope>
    <source>
        <strain evidence="4">JCM 17939</strain>
    </source>
</reference>
<keyword evidence="2" id="KW-0732">Signal</keyword>
<feature type="signal peptide" evidence="2">
    <location>
        <begin position="1"/>
        <end position="22"/>
    </location>
</feature>
<evidence type="ECO:0000313" key="4">
    <source>
        <dbReference type="Proteomes" id="UP001501442"/>
    </source>
</evidence>
<dbReference type="EMBL" id="BAABHK010000001">
    <property type="protein sequence ID" value="GAA4621228.1"/>
    <property type="molecule type" value="Genomic_DNA"/>
</dbReference>
<dbReference type="RefSeq" id="WP_345429246.1">
    <property type="nucleotide sequence ID" value="NZ_BAABHK010000001.1"/>
</dbReference>
<organism evidence="3 4">
    <name type="scientific">Actinoallomurus vinaceus</name>
    <dbReference type="NCBI Taxonomy" id="1080074"/>
    <lineage>
        <taxon>Bacteria</taxon>
        <taxon>Bacillati</taxon>
        <taxon>Actinomycetota</taxon>
        <taxon>Actinomycetes</taxon>
        <taxon>Streptosporangiales</taxon>
        <taxon>Thermomonosporaceae</taxon>
        <taxon>Actinoallomurus</taxon>
    </lineage>
</organism>
<sequence length="90" mass="9237">MRVKSLITAVVLGVGLAGTGLAAAEATTTPKPPSHSNPVSHRDPSDKAGKDPSDKAGQDPKTGRPRLGVDKRGCPIRAGGCLHRDPNYTG</sequence>
<feature type="compositionally biased region" description="Basic and acidic residues" evidence="1">
    <location>
        <begin position="40"/>
        <end position="73"/>
    </location>
</feature>
<evidence type="ECO:0008006" key="5">
    <source>
        <dbReference type="Google" id="ProtNLM"/>
    </source>
</evidence>
<keyword evidence="4" id="KW-1185">Reference proteome</keyword>
<name>A0ABP8U3C1_9ACTN</name>
<accession>A0ABP8U3C1</accession>
<feature type="chain" id="PRO_5047122834" description="Secreted protein" evidence="2">
    <location>
        <begin position="23"/>
        <end position="90"/>
    </location>
</feature>
<proteinExistence type="predicted"/>
<dbReference type="Proteomes" id="UP001501442">
    <property type="component" value="Unassembled WGS sequence"/>
</dbReference>
<evidence type="ECO:0000256" key="1">
    <source>
        <dbReference type="SAM" id="MobiDB-lite"/>
    </source>
</evidence>
<feature type="region of interest" description="Disordered" evidence="1">
    <location>
        <begin position="25"/>
        <end position="90"/>
    </location>
</feature>
<protein>
    <recommendedName>
        <fullName evidence="5">Secreted protein</fullName>
    </recommendedName>
</protein>
<evidence type="ECO:0000256" key="2">
    <source>
        <dbReference type="SAM" id="SignalP"/>
    </source>
</evidence>
<gene>
    <name evidence="3" type="ORF">GCM10023196_008290</name>
</gene>
<evidence type="ECO:0000313" key="3">
    <source>
        <dbReference type="EMBL" id="GAA4621228.1"/>
    </source>
</evidence>
<comment type="caution">
    <text evidence="3">The sequence shown here is derived from an EMBL/GenBank/DDBJ whole genome shotgun (WGS) entry which is preliminary data.</text>
</comment>